<dbReference type="AlphaFoldDB" id="A0A9W9G3H0"/>
<dbReference type="Proteomes" id="UP001149074">
    <property type="component" value="Unassembled WGS sequence"/>
</dbReference>
<evidence type="ECO:0000313" key="2">
    <source>
        <dbReference type="Proteomes" id="UP001149074"/>
    </source>
</evidence>
<name>A0A9W9G3H0_9EURO</name>
<dbReference type="OrthoDB" id="4357582at2759"/>
<proteinExistence type="predicted"/>
<dbReference type="GeneID" id="81352595"/>
<sequence length="125" mass="14385">MMNQRISYLTSVISGEPQLYTWKKGFIQDWWDSAYAKYISGNEFTECDRTSLFNIFKKYLPERAWLRESLFTEAMLDSDVGQPCLDDMAALCTSMESVVYYPGLLPMNNCSPICSKPMSDIEMQG</sequence>
<dbReference type="PANTHER" id="PTHR37535:SF3">
    <property type="entry name" value="FLUG DOMAIN-CONTAINING PROTEIN"/>
    <property type="match status" value="1"/>
</dbReference>
<dbReference type="EMBL" id="JAPQKI010000002">
    <property type="protein sequence ID" value="KAJ5110587.1"/>
    <property type="molecule type" value="Genomic_DNA"/>
</dbReference>
<dbReference type="PANTHER" id="PTHR37535">
    <property type="entry name" value="FLUG DOMAIN PROTEIN"/>
    <property type="match status" value="1"/>
</dbReference>
<gene>
    <name evidence="1" type="ORF">N7532_001122</name>
</gene>
<accession>A0A9W9G3H0</accession>
<reference evidence="1" key="2">
    <citation type="journal article" date="2023" name="IMA Fungus">
        <title>Comparative genomic study of the Penicillium genus elucidates a diverse pangenome and 15 lateral gene transfer events.</title>
        <authorList>
            <person name="Petersen C."/>
            <person name="Sorensen T."/>
            <person name="Nielsen M.R."/>
            <person name="Sondergaard T.E."/>
            <person name="Sorensen J.L."/>
            <person name="Fitzpatrick D.A."/>
            <person name="Frisvad J.C."/>
            <person name="Nielsen K.L."/>
        </authorList>
    </citation>
    <scope>NUCLEOTIDE SEQUENCE</scope>
    <source>
        <strain evidence="1">IBT 30761</strain>
    </source>
</reference>
<comment type="caution">
    <text evidence="1">The sequence shown here is derived from an EMBL/GenBank/DDBJ whole genome shotgun (WGS) entry which is preliminary data.</text>
</comment>
<keyword evidence="2" id="KW-1185">Reference proteome</keyword>
<dbReference type="RefSeq" id="XP_056478657.1">
    <property type="nucleotide sequence ID" value="XM_056613616.1"/>
</dbReference>
<protein>
    <submittedName>
        <fullName evidence="1">Uncharacterized protein</fullName>
    </submittedName>
</protein>
<evidence type="ECO:0000313" key="1">
    <source>
        <dbReference type="EMBL" id="KAJ5110587.1"/>
    </source>
</evidence>
<organism evidence="1 2">
    <name type="scientific">Penicillium argentinense</name>
    <dbReference type="NCBI Taxonomy" id="1131581"/>
    <lineage>
        <taxon>Eukaryota</taxon>
        <taxon>Fungi</taxon>
        <taxon>Dikarya</taxon>
        <taxon>Ascomycota</taxon>
        <taxon>Pezizomycotina</taxon>
        <taxon>Eurotiomycetes</taxon>
        <taxon>Eurotiomycetidae</taxon>
        <taxon>Eurotiales</taxon>
        <taxon>Aspergillaceae</taxon>
        <taxon>Penicillium</taxon>
    </lineage>
</organism>
<reference evidence="1" key="1">
    <citation type="submission" date="2022-11" db="EMBL/GenBank/DDBJ databases">
        <authorList>
            <person name="Petersen C."/>
        </authorList>
    </citation>
    <scope>NUCLEOTIDE SEQUENCE</scope>
    <source>
        <strain evidence="1">IBT 30761</strain>
    </source>
</reference>